<evidence type="ECO:0000256" key="1">
    <source>
        <dbReference type="ARBA" id="ARBA00022679"/>
    </source>
</evidence>
<sequence>MKLAYVTVYNAEDPSAYDGRSYRQPLSLKEQNIDVNYIGSLKVPKIYIPLIKLKYRFYQNQYRFKVYDPILEPFVLKSYAGQISSRLSKLNDIDVVMSGEGKYLQPVAYLDCDQPIVTWTDAPLVSALDFYPGFGRHEVAPECLKGGIANDKDALNRASLAIYGSEWAAQIAISHYQLNPSKVKVVPLGPNIPSNYNSTEIQAIIESRPSDLCKILFLGGDWYRKAGDKAVQVAYNLNQVGLKTELTVVGCSPQLDNRFAPYVKCLGYISNASQAGIKQLQALLAQSHFLLLPTLADACPHVVSEASSFGVPSLTTDVGGLPTLVLDDLNGKKFSKNASAEEYCTYILDLFSDYSRYKDLARSSFHEYETRLSWKVTGRTVKKLLTELIDR</sequence>
<accession>A0ABV4XG42</accession>
<evidence type="ECO:0000313" key="3">
    <source>
        <dbReference type="Proteomes" id="UP001576774"/>
    </source>
</evidence>
<evidence type="ECO:0000313" key="2">
    <source>
        <dbReference type="EMBL" id="MFB2881776.1"/>
    </source>
</evidence>
<comment type="caution">
    <text evidence="2">The sequence shown here is derived from an EMBL/GenBank/DDBJ whole genome shotgun (WGS) entry which is preliminary data.</text>
</comment>
<protein>
    <submittedName>
        <fullName evidence="2">Glycosyltransferase family 4 protein</fullName>
        <ecNumber evidence="2">2.4.-.-</ecNumber>
    </submittedName>
</protein>
<keyword evidence="3" id="KW-1185">Reference proteome</keyword>
<name>A0ABV4XG42_9CYAN</name>
<dbReference type="RefSeq" id="WP_413274745.1">
    <property type="nucleotide sequence ID" value="NZ_JBHFNQ010000244.1"/>
</dbReference>
<keyword evidence="1 2" id="KW-0808">Transferase</keyword>
<reference evidence="2 3" key="1">
    <citation type="submission" date="2024-09" db="EMBL/GenBank/DDBJ databases">
        <title>Floridaenema gen nov. (Aerosakkonemataceae, Aerosakkonematales ord. nov., Cyanobacteria) from benthic tropical and subtropical fresh waters, with the description of four new species.</title>
        <authorList>
            <person name="Moretto J.A."/>
            <person name="Berthold D.E."/>
            <person name="Lefler F.W."/>
            <person name="Huang I.-S."/>
            <person name="Laughinghouse H. IV."/>
        </authorList>
    </citation>
    <scope>NUCLEOTIDE SEQUENCE [LARGE SCALE GENOMIC DNA]</scope>
    <source>
        <strain evidence="2 3">BLCC-F46</strain>
    </source>
</reference>
<dbReference type="EMBL" id="JBHFNQ010000244">
    <property type="protein sequence ID" value="MFB2881776.1"/>
    <property type="molecule type" value="Genomic_DNA"/>
</dbReference>
<keyword evidence="2" id="KW-0328">Glycosyltransferase</keyword>
<dbReference type="PANTHER" id="PTHR46401">
    <property type="entry name" value="GLYCOSYLTRANSFERASE WBBK-RELATED"/>
    <property type="match status" value="1"/>
</dbReference>
<dbReference type="Gene3D" id="3.40.50.2000">
    <property type="entry name" value="Glycogen Phosphorylase B"/>
    <property type="match status" value="2"/>
</dbReference>
<dbReference type="SUPFAM" id="SSF53756">
    <property type="entry name" value="UDP-Glycosyltransferase/glycogen phosphorylase"/>
    <property type="match status" value="1"/>
</dbReference>
<dbReference type="EC" id="2.4.-.-" evidence="2"/>
<organism evidence="2 3">
    <name type="scientific">Floridaenema aerugineum BLCC-F46</name>
    <dbReference type="NCBI Taxonomy" id="3153654"/>
    <lineage>
        <taxon>Bacteria</taxon>
        <taxon>Bacillati</taxon>
        <taxon>Cyanobacteriota</taxon>
        <taxon>Cyanophyceae</taxon>
        <taxon>Oscillatoriophycideae</taxon>
        <taxon>Aerosakkonematales</taxon>
        <taxon>Aerosakkonemataceae</taxon>
        <taxon>Floridanema</taxon>
        <taxon>Floridanema aerugineum</taxon>
    </lineage>
</organism>
<dbReference type="Pfam" id="PF13692">
    <property type="entry name" value="Glyco_trans_1_4"/>
    <property type="match status" value="1"/>
</dbReference>
<dbReference type="Proteomes" id="UP001576774">
    <property type="component" value="Unassembled WGS sequence"/>
</dbReference>
<proteinExistence type="predicted"/>
<dbReference type="PANTHER" id="PTHR46401:SF2">
    <property type="entry name" value="GLYCOSYLTRANSFERASE WBBK-RELATED"/>
    <property type="match status" value="1"/>
</dbReference>
<gene>
    <name evidence="2" type="ORF">ACE1CC_33410</name>
</gene>
<dbReference type="CDD" id="cd03801">
    <property type="entry name" value="GT4_PimA-like"/>
    <property type="match status" value="1"/>
</dbReference>
<dbReference type="GO" id="GO:0016757">
    <property type="term" value="F:glycosyltransferase activity"/>
    <property type="evidence" value="ECO:0007669"/>
    <property type="project" value="UniProtKB-KW"/>
</dbReference>